<dbReference type="EMBL" id="JBFBVU010000003">
    <property type="protein sequence ID" value="MEV8465939.1"/>
    <property type="molecule type" value="Genomic_DNA"/>
</dbReference>
<sequence length="60" mass="5860">MKKIALAITAALLVSTSAQAQDFGGQITPEVGAGIAAGMIVLGAVVVNNGSNNSSTTTNN</sequence>
<comment type="caution">
    <text evidence="2">The sequence shown here is derived from an EMBL/GenBank/DDBJ whole genome shotgun (WGS) entry which is preliminary data.</text>
</comment>
<evidence type="ECO:0000313" key="2">
    <source>
        <dbReference type="EMBL" id="MEV8465939.1"/>
    </source>
</evidence>
<gene>
    <name evidence="2" type="ORF">AB0T83_03975</name>
</gene>
<organism evidence="2 3">
    <name type="scientific">Meridianimarinicoccus marinus</name>
    <dbReference type="NCBI Taxonomy" id="3231483"/>
    <lineage>
        <taxon>Bacteria</taxon>
        <taxon>Pseudomonadati</taxon>
        <taxon>Pseudomonadota</taxon>
        <taxon>Alphaproteobacteria</taxon>
        <taxon>Rhodobacterales</taxon>
        <taxon>Paracoccaceae</taxon>
        <taxon>Meridianimarinicoccus</taxon>
    </lineage>
</organism>
<protein>
    <recommendedName>
        <fullName evidence="4">Secreted protein</fullName>
    </recommendedName>
</protein>
<proteinExistence type="predicted"/>
<accession>A0ABV3L302</accession>
<evidence type="ECO:0000313" key="3">
    <source>
        <dbReference type="Proteomes" id="UP001553161"/>
    </source>
</evidence>
<reference evidence="2 3" key="1">
    <citation type="submission" date="2024-07" db="EMBL/GenBank/DDBJ databases">
        <authorList>
            <person name="Kang M."/>
        </authorList>
    </citation>
    <scope>NUCLEOTIDE SEQUENCE [LARGE SCALE GENOMIC DNA]</scope>
    <source>
        <strain evidence="2 3">DFM31</strain>
    </source>
</reference>
<feature type="chain" id="PRO_5046514835" description="Secreted protein" evidence="1">
    <location>
        <begin position="21"/>
        <end position="60"/>
    </location>
</feature>
<keyword evidence="3" id="KW-1185">Reference proteome</keyword>
<evidence type="ECO:0000256" key="1">
    <source>
        <dbReference type="SAM" id="SignalP"/>
    </source>
</evidence>
<evidence type="ECO:0008006" key="4">
    <source>
        <dbReference type="Google" id="ProtNLM"/>
    </source>
</evidence>
<name>A0ABV3L302_9RHOB</name>
<feature type="signal peptide" evidence="1">
    <location>
        <begin position="1"/>
        <end position="20"/>
    </location>
</feature>
<dbReference type="RefSeq" id="WP_366191750.1">
    <property type="nucleotide sequence ID" value="NZ_JBFBVU010000003.1"/>
</dbReference>
<keyword evidence="1" id="KW-0732">Signal</keyword>
<dbReference type="Proteomes" id="UP001553161">
    <property type="component" value="Unassembled WGS sequence"/>
</dbReference>